<dbReference type="GO" id="GO:0005085">
    <property type="term" value="F:guanyl-nucleotide exchange factor activity"/>
    <property type="evidence" value="ECO:0000318"/>
    <property type="project" value="GO_Central"/>
</dbReference>
<feature type="region of interest" description="Disordered" evidence="3">
    <location>
        <begin position="451"/>
        <end position="474"/>
    </location>
</feature>
<evidence type="ECO:0000259" key="4">
    <source>
        <dbReference type="PROSITE" id="PS50009"/>
    </source>
</evidence>
<dbReference type="Proteomes" id="UP000001554">
    <property type="component" value="Chromosome 9"/>
</dbReference>
<accession>A0A9J7N236</accession>
<dbReference type="OrthoDB" id="9940031at2759"/>
<dbReference type="InterPro" id="IPR008937">
    <property type="entry name" value="Ras-like_GEF"/>
</dbReference>
<dbReference type="InterPro" id="IPR001895">
    <property type="entry name" value="RASGEF_cat_dom"/>
</dbReference>
<feature type="compositionally biased region" description="Basic and acidic residues" evidence="3">
    <location>
        <begin position="461"/>
        <end position="474"/>
    </location>
</feature>
<name>A0A9J7N236_BRAFL</name>
<feature type="compositionally biased region" description="Acidic residues" evidence="3">
    <location>
        <begin position="1"/>
        <end position="17"/>
    </location>
</feature>
<dbReference type="PROSITE" id="PS50009">
    <property type="entry name" value="RASGEF_CAT"/>
    <property type="match status" value="1"/>
</dbReference>
<evidence type="ECO:0000313" key="6">
    <source>
        <dbReference type="RefSeq" id="XP_035686929.1"/>
    </source>
</evidence>
<dbReference type="SMART" id="SM00147">
    <property type="entry name" value="RasGEF"/>
    <property type="match status" value="1"/>
</dbReference>
<dbReference type="SUPFAM" id="SSF48366">
    <property type="entry name" value="Ras GEF"/>
    <property type="match status" value="1"/>
</dbReference>
<feature type="region of interest" description="Disordered" evidence="3">
    <location>
        <begin position="510"/>
        <end position="604"/>
    </location>
</feature>
<sequence length="1154" mass="131595">MSDYDDWSSDESSDDEVESNRLGKLMSAEEYKAFVNEVTLENDFFEITADGKELDLVTLGLSSTCLVIGQDNCDIYSGDRRVCSGPDPSSPYVGTFELKRILFLEQVRLTVHEAWRSQIKLELPNGKNYYYQLHQEMAHFLVWKRWQDRLSALETDFPAYRAEYIRIKRQGTRERREETWKSRHRSHSNGSGEGHGTDEDERTAGTRRITSAELYAEVSNPNVRSDVITSGLGTNQDSLHLEMDEPAAYSTPMSSFTNVTLRSESSDGLDESDDDVKDWHLSASSDDDSDISLGPSDQDLGRLPPKYLTLRVRSLFEKTNVEFHRHGDTRLCRAASLGGISEYDGDETWSDLAGATRSSLLRYASLPDMLEGQAGFLWQRSRVVVREMTVDGHHVEMTPEEVSLLREVMTLRKTPADLDILVITDFTSGQTGQVVRVTRSVGNLGRHLENVTFLNTPSSGQEEKRPPQNQTKEDFSIDDVFQKYISQHPEISPTKKKTDRRKSVAAAFNSIFHSPKAQSPSPKKRGHNHQDRNSKEGSGEKTPSCLSPSPMSPKKGRRKSVAQTLAKPFVKLKKSGSKLKHRKNTSLSEVSEEMPHAEAGEQTSDLLNNTQTSLPSVDEDEDSAIICLVEEVKESMENVRRIMSTVSFGKCRQSTSSSRMSHAQRLERRDKTYTRAWQIQPYEIARELALIERDLLVRILEAELVDCVWTGHDKEKRAPNITKMVAFFERLVHLVGSEVMHEETPESRANVIAGFITVADHCRVMRNFESLRAVLAGLQVLPVFRMEKTWDVLRTQHIDQYRLFLELCDLMSEESNHRLYQKALKHALKDSACVPLLGIFLQVTAAINTIEHVDPGQVTSKELRSVRREQQARERGVTLTEREPADVLASMTEEEKKLVTQVIRRWKEQRALRLERDAQRKLNAERNSHEMPTEEPKGWWERRKLNFKRNSKKTVSTQPEGKKSWIGWNSDKTSSEEISVIKGVPNGQRTGDGHSFLKKSLWGQLLQDMPTQHSTWSSSFRSWGKGHHEDQSIPPTGVSSHHHILDSDKNLDHELEVAHYDDIHDNDLAVSRYKSVDRKRVMAFAFGSADSDEDIPANLAHKPFEMLQQYQMSAVQYRHDSDPEVRDFLLRADYNTETDNYRLSHEKEPSHITS</sequence>
<dbReference type="GeneID" id="118423074"/>
<reference evidence="6" key="2">
    <citation type="submission" date="2025-08" db="UniProtKB">
        <authorList>
            <consortium name="RefSeq"/>
        </authorList>
    </citation>
    <scope>IDENTIFICATION</scope>
    <source>
        <strain evidence="6">S238N-H82</strain>
        <tissue evidence="6">Testes</tissue>
    </source>
</reference>
<feature type="region of interest" description="Disordered" evidence="3">
    <location>
        <begin position="1"/>
        <end position="21"/>
    </location>
</feature>
<dbReference type="GO" id="GO:0005886">
    <property type="term" value="C:plasma membrane"/>
    <property type="evidence" value="ECO:0000318"/>
    <property type="project" value="GO_Central"/>
</dbReference>
<feature type="region of interest" description="Disordered" evidence="3">
    <location>
        <begin position="1020"/>
        <end position="1043"/>
    </location>
</feature>
<dbReference type="Pfam" id="PF00617">
    <property type="entry name" value="RasGEF"/>
    <property type="match status" value="1"/>
</dbReference>
<dbReference type="Gene3D" id="1.10.840.10">
    <property type="entry name" value="Ras guanine-nucleotide exchange factors catalytic domain"/>
    <property type="match status" value="1"/>
</dbReference>
<feature type="compositionally biased region" description="Acidic residues" evidence="3">
    <location>
        <begin position="267"/>
        <end position="276"/>
    </location>
</feature>
<dbReference type="InterPro" id="IPR023578">
    <property type="entry name" value="Ras_GEF_dom_sf"/>
</dbReference>
<dbReference type="GO" id="GO:0007265">
    <property type="term" value="P:Ras protein signal transduction"/>
    <property type="evidence" value="ECO:0000318"/>
    <property type="project" value="GO_Central"/>
</dbReference>
<evidence type="ECO:0000313" key="5">
    <source>
        <dbReference type="Proteomes" id="UP000001554"/>
    </source>
</evidence>
<dbReference type="PANTHER" id="PTHR23113">
    <property type="entry name" value="GUANINE NUCLEOTIDE EXCHANGE FACTOR"/>
    <property type="match status" value="1"/>
</dbReference>
<dbReference type="KEGG" id="bfo:118423074"/>
<feature type="region of interest" description="Disordered" evidence="3">
    <location>
        <begin position="950"/>
        <end position="969"/>
    </location>
</feature>
<gene>
    <name evidence="6" type="primary">LOC118423074</name>
</gene>
<protein>
    <submittedName>
        <fullName evidence="6">Uncharacterized protein LOC118423074</fullName>
    </submittedName>
</protein>
<reference evidence="5" key="1">
    <citation type="journal article" date="2020" name="Nat. Ecol. Evol.">
        <title>Deeply conserved synteny resolves early events in vertebrate evolution.</title>
        <authorList>
            <person name="Simakov O."/>
            <person name="Marletaz F."/>
            <person name="Yue J.X."/>
            <person name="O'Connell B."/>
            <person name="Jenkins J."/>
            <person name="Brandt A."/>
            <person name="Calef R."/>
            <person name="Tung C.H."/>
            <person name="Huang T.K."/>
            <person name="Schmutz J."/>
            <person name="Satoh N."/>
            <person name="Yu J.K."/>
            <person name="Putnam N.H."/>
            <person name="Green R.E."/>
            <person name="Rokhsar D.S."/>
        </authorList>
    </citation>
    <scope>NUCLEOTIDE SEQUENCE [LARGE SCALE GENOMIC DNA]</scope>
    <source>
        <strain evidence="5">S238N-H82</strain>
    </source>
</reference>
<evidence type="ECO:0000256" key="3">
    <source>
        <dbReference type="SAM" id="MobiDB-lite"/>
    </source>
</evidence>
<feature type="compositionally biased region" description="Basic residues" evidence="3">
    <location>
        <begin position="570"/>
        <end position="584"/>
    </location>
</feature>
<organism evidence="5 6">
    <name type="scientific">Branchiostoma floridae</name>
    <name type="common">Florida lancelet</name>
    <name type="synonym">Amphioxus</name>
    <dbReference type="NCBI Taxonomy" id="7739"/>
    <lineage>
        <taxon>Eukaryota</taxon>
        <taxon>Metazoa</taxon>
        <taxon>Chordata</taxon>
        <taxon>Cephalochordata</taxon>
        <taxon>Leptocardii</taxon>
        <taxon>Amphioxiformes</taxon>
        <taxon>Branchiostomatidae</taxon>
        <taxon>Branchiostoma</taxon>
    </lineage>
</organism>
<dbReference type="InterPro" id="IPR036964">
    <property type="entry name" value="RASGEF_cat_dom_sf"/>
</dbReference>
<feature type="region of interest" description="Disordered" evidence="3">
    <location>
        <begin position="173"/>
        <end position="204"/>
    </location>
</feature>
<feature type="region of interest" description="Disordered" evidence="3">
    <location>
        <begin position="260"/>
        <end position="298"/>
    </location>
</feature>
<keyword evidence="5" id="KW-1185">Reference proteome</keyword>
<evidence type="ECO:0000256" key="2">
    <source>
        <dbReference type="PROSITE-ProRule" id="PRU00168"/>
    </source>
</evidence>
<feature type="domain" description="Ras-GEF" evidence="4">
    <location>
        <begin position="680"/>
        <end position="917"/>
    </location>
</feature>
<dbReference type="PANTHER" id="PTHR23113:SF368">
    <property type="entry name" value="CELL DIVISION CONTROL PROTEIN 25"/>
    <property type="match status" value="1"/>
</dbReference>
<dbReference type="AlphaFoldDB" id="A0A9J7N236"/>
<proteinExistence type="predicted"/>
<keyword evidence="1 2" id="KW-0344">Guanine-nucleotide releasing factor</keyword>
<evidence type="ECO:0000256" key="1">
    <source>
        <dbReference type="ARBA" id="ARBA00022658"/>
    </source>
</evidence>
<feature type="compositionally biased region" description="Basic and acidic residues" evidence="3">
    <location>
        <begin position="528"/>
        <end position="539"/>
    </location>
</feature>
<dbReference type="RefSeq" id="XP_035686929.1">
    <property type="nucleotide sequence ID" value="XM_035831036.1"/>
</dbReference>